<keyword evidence="9" id="KW-0732">Signal</keyword>
<evidence type="ECO:0000313" key="11">
    <source>
        <dbReference type="WBParaSite" id="MhA1_Contig2012.frz3.gene1"/>
    </source>
</evidence>
<dbReference type="GO" id="GO:0015020">
    <property type="term" value="F:glucuronosyltransferase activity"/>
    <property type="evidence" value="ECO:0007669"/>
    <property type="project" value="UniProtKB-EC"/>
</dbReference>
<name>A0A1I8BEE4_MELHA</name>
<proteinExistence type="inferred from homology"/>
<protein>
    <recommendedName>
        <fullName evidence="2">glucuronosyltransferase</fullName>
        <ecNumber evidence="2">2.4.1.17</ecNumber>
    </recommendedName>
</protein>
<evidence type="ECO:0000256" key="5">
    <source>
        <dbReference type="ARBA" id="ARBA00047475"/>
    </source>
</evidence>
<evidence type="ECO:0000256" key="1">
    <source>
        <dbReference type="ARBA" id="ARBA00009995"/>
    </source>
</evidence>
<keyword evidence="3 6" id="KW-0328">Glycosyltransferase</keyword>
<keyword evidence="8" id="KW-1133">Transmembrane helix</keyword>
<reference evidence="11" key="1">
    <citation type="submission" date="2016-11" db="UniProtKB">
        <authorList>
            <consortium name="WormBaseParasite"/>
        </authorList>
    </citation>
    <scope>IDENTIFICATION</scope>
</reference>
<evidence type="ECO:0000256" key="3">
    <source>
        <dbReference type="ARBA" id="ARBA00022676"/>
    </source>
</evidence>
<dbReference type="SUPFAM" id="SSF53756">
    <property type="entry name" value="UDP-Glycosyltransferase/glycogen phosphorylase"/>
    <property type="match status" value="1"/>
</dbReference>
<dbReference type="InterPro" id="IPR050271">
    <property type="entry name" value="UDP-glycosyltransferase"/>
</dbReference>
<dbReference type="EC" id="2.4.1.17" evidence="2"/>
<evidence type="ECO:0000256" key="8">
    <source>
        <dbReference type="SAM" id="Phobius"/>
    </source>
</evidence>
<feature type="coiled-coil region" evidence="7">
    <location>
        <begin position="445"/>
        <end position="472"/>
    </location>
</feature>
<keyword evidence="7" id="KW-0175">Coiled coil</keyword>
<keyword evidence="10" id="KW-1185">Reference proteome</keyword>
<dbReference type="InterPro" id="IPR035595">
    <property type="entry name" value="UDP_glycos_trans_CS"/>
</dbReference>
<feature type="transmembrane region" description="Helical" evidence="8">
    <location>
        <begin position="518"/>
        <end position="545"/>
    </location>
</feature>
<keyword evidence="8" id="KW-0472">Membrane</keyword>
<keyword evidence="8" id="KW-0812">Transmembrane</keyword>
<dbReference type="FunFam" id="3.40.50.2000:FF:000021">
    <property type="entry name" value="UDP-glucuronosyltransferase"/>
    <property type="match status" value="1"/>
</dbReference>
<dbReference type="WBParaSite" id="MhA1_Contig2012.frz3.gene1">
    <property type="protein sequence ID" value="MhA1_Contig2012.frz3.gene1"/>
    <property type="gene ID" value="MhA1_Contig2012.frz3.gene1"/>
</dbReference>
<evidence type="ECO:0000256" key="2">
    <source>
        <dbReference type="ARBA" id="ARBA00012544"/>
    </source>
</evidence>
<dbReference type="AlphaFoldDB" id="A0A1I8BEE4"/>
<dbReference type="OMA" id="YNECALA"/>
<dbReference type="CDD" id="cd03784">
    <property type="entry name" value="GT1_Gtf-like"/>
    <property type="match status" value="1"/>
</dbReference>
<comment type="catalytic activity">
    <reaction evidence="5">
        <text>glucuronate acceptor + UDP-alpha-D-glucuronate = acceptor beta-D-glucuronoside + UDP + H(+)</text>
        <dbReference type="Rhea" id="RHEA:21032"/>
        <dbReference type="ChEBI" id="CHEBI:15378"/>
        <dbReference type="ChEBI" id="CHEBI:58052"/>
        <dbReference type="ChEBI" id="CHEBI:58223"/>
        <dbReference type="ChEBI" id="CHEBI:132367"/>
        <dbReference type="ChEBI" id="CHEBI:132368"/>
        <dbReference type="EC" id="2.4.1.17"/>
    </reaction>
</comment>
<dbReference type="PANTHER" id="PTHR48043:SF145">
    <property type="entry name" value="FI06409P-RELATED"/>
    <property type="match status" value="1"/>
</dbReference>
<keyword evidence="4 6" id="KW-0808">Transferase</keyword>
<feature type="signal peptide" evidence="9">
    <location>
        <begin position="1"/>
        <end position="23"/>
    </location>
</feature>
<accession>A0A1I8BEE4</accession>
<evidence type="ECO:0000256" key="9">
    <source>
        <dbReference type="SAM" id="SignalP"/>
    </source>
</evidence>
<sequence>MRISLLFIIFITILMGGIENVKSFKILVSAPNYFHSHMKLHIEIADLLAERGHQVTLLIINLNPYNNYPPKDNTKWTKSQNVIRQSAKGKELQILKDSFDRSPFYNSHVWAEDLVIYNEKNGLYIKELFDTACKAFFNDKELLSSLKSQNFDLGISEWQDGCMFSMFNHLGIHATVATSAIPMDLLQARIFGIPMPLYIPEVNTATPEGTSMGIWDRVRTLYNRIENKAERFFNMDEWCKEIFGQTFIPRDELLLRSAFFLINTNEMLDLAKPISAKIKHIGGFTLQNNQNNHLDIQTESLLTKSIRGAILVSFGSVADPNQMPKEMFNNLMNSFASFPEYNFILKSNDNEEKIIKNESKILLNKNEYILPENVYKFGWMNQRAILAHPKVRLFISHCGLNSLNEAAFEGVPLLCIPIFGDQNYNSAIVNQRKIGKVLLKNQLNEINLKKILEELLDENNEYSQNAIIVSQKIQKAPFQPKEILLRHVEFAAQFGGNFSELNLEGAKMSSFAYFGLDILFFLIIVGIIVFIVGFKLYGFLFTIIIKNRFFNNFIVLINFKKNKIE</sequence>
<dbReference type="InterPro" id="IPR002213">
    <property type="entry name" value="UDP_glucos_trans"/>
</dbReference>
<dbReference type="Gene3D" id="3.40.50.2000">
    <property type="entry name" value="Glycogen Phosphorylase B"/>
    <property type="match status" value="1"/>
</dbReference>
<evidence type="ECO:0000256" key="7">
    <source>
        <dbReference type="SAM" id="Coils"/>
    </source>
</evidence>
<evidence type="ECO:0000313" key="10">
    <source>
        <dbReference type="Proteomes" id="UP000095281"/>
    </source>
</evidence>
<dbReference type="PROSITE" id="PS00375">
    <property type="entry name" value="UDPGT"/>
    <property type="match status" value="1"/>
</dbReference>
<dbReference type="Pfam" id="PF00201">
    <property type="entry name" value="UDPGT"/>
    <property type="match status" value="1"/>
</dbReference>
<evidence type="ECO:0000256" key="6">
    <source>
        <dbReference type="RuleBase" id="RU003718"/>
    </source>
</evidence>
<organism evidence="10 11">
    <name type="scientific">Meloidogyne hapla</name>
    <name type="common">Root-knot nematode worm</name>
    <dbReference type="NCBI Taxonomy" id="6305"/>
    <lineage>
        <taxon>Eukaryota</taxon>
        <taxon>Metazoa</taxon>
        <taxon>Ecdysozoa</taxon>
        <taxon>Nematoda</taxon>
        <taxon>Chromadorea</taxon>
        <taxon>Rhabditida</taxon>
        <taxon>Tylenchina</taxon>
        <taxon>Tylenchomorpha</taxon>
        <taxon>Tylenchoidea</taxon>
        <taxon>Meloidogynidae</taxon>
        <taxon>Meloidogyninae</taxon>
        <taxon>Meloidogyne</taxon>
    </lineage>
</organism>
<evidence type="ECO:0000256" key="4">
    <source>
        <dbReference type="ARBA" id="ARBA00022679"/>
    </source>
</evidence>
<dbReference type="PANTHER" id="PTHR48043">
    <property type="entry name" value="EG:EG0003.4 PROTEIN-RELATED"/>
    <property type="match status" value="1"/>
</dbReference>
<comment type="similarity">
    <text evidence="1 6">Belongs to the UDP-glycosyltransferase family.</text>
</comment>
<feature type="chain" id="PRO_5009315724" description="glucuronosyltransferase" evidence="9">
    <location>
        <begin position="24"/>
        <end position="565"/>
    </location>
</feature>
<dbReference type="Proteomes" id="UP000095281">
    <property type="component" value="Unplaced"/>
</dbReference>